<accession>A0A7W0BWT7</accession>
<evidence type="ECO:0000313" key="2">
    <source>
        <dbReference type="Proteomes" id="UP000580891"/>
    </source>
</evidence>
<protein>
    <submittedName>
        <fullName evidence="1">Uncharacterized protein</fullName>
    </submittedName>
</protein>
<dbReference type="AlphaFoldDB" id="A0A7W0BWT7"/>
<proteinExistence type="predicted"/>
<dbReference type="RefSeq" id="WP_281363446.1">
    <property type="nucleotide sequence ID" value="NZ_JACDUU010000004.1"/>
</dbReference>
<reference evidence="1 2" key="1">
    <citation type="submission" date="2020-07" db="EMBL/GenBank/DDBJ databases">
        <title>Genomic Encyclopedia of Type Strains, Phase IV (KMG-IV): sequencing the most valuable type-strain genomes for metagenomic binning, comparative biology and taxonomic classification.</title>
        <authorList>
            <person name="Goeker M."/>
        </authorList>
    </citation>
    <scope>NUCLEOTIDE SEQUENCE [LARGE SCALE GENOMIC DNA]</scope>
    <source>
        <strain evidence="1 2">DSM 25220</strain>
    </source>
</reference>
<name>A0A7W0BWT7_9BACL</name>
<keyword evidence="2" id="KW-1185">Reference proteome</keyword>
<organism evidence="1 2">
    <name type="scientific">[Anoxybacillus] calidus</name>
    <dbReference type="NCBI Taxonomy" id="575178"/>
    <lineage>
        <taxon>Bacteria</taxon>
        <taxon>Bacillati</taxon>
        <taxon>Bacillota</taxon>
        <taxon>Bacilli</taxon>
        <taxon>Bacillales</taxon>
        <taxon>Anoxybacillaceae</taxon>
        <taxon>Paranoxybacillus</taxon>
    </lineage>
</organism>
<sequence length="43" mass="4994">MGRIEGSFEETWEVSGVLNEFVLIIIGNKKHPSRMYVRDDVLK</sequence>
<dbReference type="EMBL" id="JACDUU010000004">
    <property type="protein sequence ID" value="MBA2871586.1"/>
    <property type="molecule type" value="Genomic_DNA"/>
</dbReference>
<comment type="caution">
    <text evidence="1">The sequence shown here is derived from an EMBL/GenBank/DDBJ whole genome shotgun (WGS) entry which is preliminary data.</text>
</comment>
<evidence type="ECO:0000313" key="1">
    <source>
        <dbReference type="EMBL" id="MBA2871586.1"/>
    </source>
</evidence>
<gene>
    <name evidence="1" type="ORF">HNQ85_001861</name>
</gene>
<dbReference type="Proteomes" id="UP000580891">
    <property type="component" value="Unassembled WGS sequence"/>
</dbReference>